<dbReference type="Pfam" id="PF08501">
    <property type="entry name" value="Shikimate_dh_N"/>
    <property type="match status" value="1"/>
</dbReference>
<feature type="domain" description="Shikimate dehydrogenase substrate binding N-terminal" evidence="6">
    <location>
        <begin position="10"/>
        <end position="91"/>
    </location>
</feature>
<dbReference type="GO" id="GO:0050661">
    <property type="term" value="F:NADP binding"/>
    <property type="evidence" value="ECO:0007669"/>
    <property type="project" value="TreeGrafter"/>
</dbReference>
<dbReference type="GO" id="GO:0004764">
    <property type="term" value="F:shikimate 3-dehydrogenase (NADP+) activity"/>
    <property type="evidence" value="ECO:0007669"/>
    <property type="project" value="UniProtKB-EC"/>
</dbReference>
<dbReference type="GO" id="GO:0019632">
    <property type="term" value="P:shikimate metabolic process"/>
    <property type="evidence" value="ECO:0007669"/>
    <property type="project" value="TreeGrafter"/>
</dbReference>
<keyword evidence="7" id="KW-0560">Oxidoreductase</keyword>
<dbReference type="AlphaFoldDB" id="A0A2Z3S204"/>
<evidence type="ECO:0000256" key="2">
    <source>
        <dbReference type="ARBA" id="ARBA00012962"/>
    </source>
</evidence>
<keyword evidence="3" id="KW-0028">Amino-acid biosynthesis</keyword>
<dbReference type="UniPathway" id="UPA00053">
    <property type="reaction ID" value="UER00087"/>
</dbReference>
<evidence type="ECO:0000256" key="1">
    <source>
        <dbReference type="ARBA" id="ARBA00004871"/>
    </source>
</evidence>
<dbReference type="GO" id="GO:0009073">
    <property type="term" value="P:aromatic amino acid family biosynthetic process"/>
    <property type="evidence" value="ECO:0007669"/>
    <property type="project" value="UniProtKB-KW"/>
</dbReference>
<dbReference type="GO" id="GO:0005829">
    <property type="term" value="C:cytosol"/>
    <property type="evidence" value="ECO:0007669"/>
    <property type="project" value="TreeGrafter"/>
</dbReference>
<dbReference type="InterPro" id="IPR022893">
    <property type="entry name" value="Shikimate_DH_fam"/>
</dbReference>
<protein>
    <recommendedName>
        <fullName evidence="2">shikimate dehydrogenase (NADP(+))</fullName>
        <ecNumber evidence="2">1.1.1.25</ecNumber>
    </recommendedName>
</protein>
<dbReference type="Proteomes" id="UP000246894">
    <property type="component" value="Chromosome"/>
</dbReference>
<dbReference type="InterPro" id="IPR013708">
    <property type="entry name" value="Shikimate_DH-bd_N"/>
</dbReference>
<keyword evidence="3" id="KW-0057">Aromatic amino acid biosynthesis</keyword>
<accession>A0A2Z3S204</accession>
<evidence type="ECO:0000256" key="4">
    <source>
        <dbReference type="ARBA" id="ARBA00049442"/>
    </source>
</evidence>
<dbReference type="EMBL" id="CP023994">
    <property type="protein sequence ID" value="AWR21403.1"/>
    <property type="molecule type" value="Genomic_DNA"/>
</dbReference>
<evidence type="ECO:0000313" key="8">
    <source>
        <dbReference type="Proteomes" id="UP000246894"/>
    </source>
</evidence>
<dbReference type="RefSeq" id="WP_110233248.1">
    <property type="nucleotide sequence ID" value="NZ_CP023994.1"/>
</dbReference>
<sequence>MTFEIRTLAVVGHPIAHSLSPTLHQAAYDHLGLPWKYVAVDVQPGELAGFLDSTDSSLRGLSVTMPHKVAALEAANRLDLLSERTGSVNTLLCEYTESGQRELSGFNTDVLGIVNALKDSGVHQAHHVAVIGGGATASSAIAAASELGAEHISVIVRTPQKAFYLETVGQECGVNVTVHSLDQMSEIASVDVAISTLPGDVVQSLETLPRTSRASLLDVAYNPWPSARGTQWSAAGGEVVSGLRMLAHQALIQVRIFVGGSPFDVLPDESGVKSAMFASVGLESL</sequence>
<dbReference type="OrthoDB" id="9776868at2"/>
<gene>
    <name evidence="7" type="ORF">AURMO_00798</name>
</gene>
<dbReference type="Pfam" id="PF01488">
    <property type="entry name" value="Shikimate_DH"/>
    <property type="match status" value="1"/>
</dbReference>
<comment type="catalytic activity">
    <reaction evidence="4">
        <text>shikimate + NADP(+) = 3-dehydroshikimate + NADPH + H(+)</text>
        <dbReference type="Rhea" id="RHEA:17737"/>
        <dbReference type="ChEBI" id="CHEBI:15378"/>
        <dbReference type="ChEBI" id="CHEBI:16630"/>
        <dbReference type="ChEBI" id="CHEBI:36208"/>
        <dbReference type="ChEBI" id="CHEBI:57783"/>
        <dbReference type="ChEBI" id="CHEBI:58349"/>
        <dbReference type="EC" id="1.1.1.25"/>
    </reaction>
</comment>
<dbReference type="SUPFAM" id="SSF53223">
    <property type="entry name" value="Aminoacid dehydrogenase-like, N-terminal domain"/>
    <property type="match status" value="1"/>
</dbReference>
<name>A0A2Z3S204_9MICO</name>
<dbReference type="Gene3D" id="3.40.50.10860">
    <property type="entry name" value="Leucine Dehydrogenase, chain A, domain 1"/>
    <property type="match status" value="1"/>
</dbReference>
<evidence type="ECO:0000259" key="6">
    <source>
        <dbReference type="Pfam" id="PF08501"/>
    </source>
</evidence>
<evidence type="ECO:0000256" key="3">
    <source>
        <dbReference type="ARBA" id="ARBA00023141"/>
    </source>
</evidence>
<dbReference type="InterPro" id="IPR006151">
    <property type="entry name" value="Shikm_DH/Glu-tRNA_Rdtase"/>
</dbReference>
<dbReference type="EC" id="1.1.1.25" evidence="2"/>
<evidence type="ECO:0000259" key="5">
    <source>
        <dbReference type="Pfam" id="PF01488"/>
    </source>
</evidence>
<reference evidence="7 8" key="1">
    <citation type="submission" date="2017-10" db="EMBL/GenBank/DDBJ databases">
        <title>Genome of an Actinobacterium that displays light-enhanced growth.</title>
        <authorList>
            <person name="Maresca J.A."/>
            <person name="Hempel P."/>
            <person name="Shevchenko O."/>
            <person name="Miller K.J."/>
            <person name="Hahn M.W."/>
        </authorList>
    </citation>
    <scope>NUCLEOTIDE SEQUENCE [LARGE SCALE GENOMIC DNA]</scope>
    <source>
        <strain evidence="7 8">MWH-Mo1</strain>
    </source>
</reference>
<organism evidence="7 8">
    <name type="scientific">Aurantimicrobium photophilum</name>
    <dbReference type="NCBI Taxonomy" id="1987356"/>
    <lineage>
        <taxon>Bacteria</taxon>
        <taxon>Bacillati</taxon>
        <taxon>Actinomycetota</taxon>
        <taxon>Actinomycetes</taxon>
        <taxon>Micrococcales</taxon>
        <taxon>Microbacteriaceae</taxon>
        <taxon>Aurantimicrobium</taxon>
    </lineage>
</organism>
<keyword evidence="8" id="KW-1185">Reference proteome</keyword>
<dbReference type="PANTHER" id="PTHR21089:SF1">
    <property type="entry name" value="BIFUNCTIONAL 3-DEHYDROQUINATE DEHYDRATASE_SHIKIMATE DEHYDROGENASE, CHLOROPLASTIC"/>
    <property type="match status" value="1"/>
</dbReference>
<feature type="domain" description="Quinate/shikimate 5-dehydrogenase/glutamyl-tRNA reductase" evidence="5">
    <location>
        <begin position="122"/>
        <end position="196"/>
    </location>
</feature>
<dbReference type="GO" id="GO:0009423">
    <property type="term" value="P:chorismate biosynthetic process"/>
    <property type="evidence" value="ECO:0007669"/>
    <property type="project" value="UniProtKB-UniPathway"/>
</dbReference>
<dbReference type="InterPro" id="IPR046346">
    <property type="entry name" value="Aminoacid_DH-like_N_sf"/>
</dbReference>
<evidence type="ECO:0000313" key="7">
    <source>
        <dbReference type="EMBL" id="AWR21403.1"/>
    </source>
</evidence>
<dbReference type="SUPFAM" id="SSF51735">
    <property type="entry name" value="NAD(P)-binding Rossmann-fold domains"/>
    <property type="match status" value="1"/>
</dbReference>
<dbReference type="InterPro" id="IPR036291">
    <property type="entry name" value="NAD(P)-bd_dom_sf"/>
</dbReference>
<dbReference type="Gene3D" id="3.40.50.720">
    <property type="entry name" value="NAD(P)-binding Rossmann-like Domain"/>
    <property type="match status" value="1"/>
</dbReference>
<proteinExistence type="predicted"/>
<comment type="pathway">
    <text evidence="1">Metabolic intermediate biosynthesis; chorismate biosynthesis; chorismate from D-erythrose 4-phosphate and phosphoenolpyruvate: step 4/7.</text>
</comment>
<dbReference type="PANTHER" id="PTHR21089">
    <property type="entry name" value="SHIKIMATE DEHYDROGENASE"/>
    <property type="match status" value="1"/>
</dbReference>
<dbReference type="KEGG" id="aum:AURMO_00798"/>